<dbReference type="Proteomes" id="UP000070501">
    <property type="component" value="Unassembled WGS sequence"/>
</dbReference>
<evidence type="ECO:0000313" key="12">
    <source>
        <dbReference type="Proteomes" id="UP000070501"/>
    </source>
</evidence>
<evidence type="ECO:0000256" key="1">
    <source>
        <dbReference type="ARBA" id="ARBA00001971"/>
    </source>
</evidence>
<evidence type="ECO:0000256" key="9">
    <source>
        <dbReference type="RuleBase" id="RU000461"/>
    </source>
</evidence>
<dbReference type="PROSITE" id="PS00086">
    <property type="entry name" value="CYTOCHROME_P450"/>
    <property type="match status" value="1"/>
</dbReference>
<dbReference type="InterPro" id="IPR036396">
    <property type="entry name" value="Cyt_P450_sf"/>
</dbReference>
<dbReference type="OrthoDB" id="2789670at2759"/>
<evidence type="ECO:0000256" key="7">
    <source>
        <dbReference type="ARBA" id="ARBA00023033"/>
    </source>
</evidence>
<dbReference type="InterPro" id="IPR002401">
    <property type="entry name" value="Cyt_P450_E_grp-I"/>
</dbReference>
<dbReference type="Gene3D" id="1.10.630.10">
    <property type="entry name" value="Cytochrome P450"/>
    <property type="match status" value="1"/>
</dbReference>
<dbReference type="AlphaFoldDB" id="A0A136IR87"/>
<keyword evidence="10" id="KW-0812">Transmembrane</keyword>
<dbReference type="PANTHER" id="PTHR46300">
    <property type="entry name" value="P450, PUTATIVE (EUROFUNG)-RELATED-RELATED"/>
    <property type="match status" value="1"/>
</dbReference>
<dbReference type="GO" id="GO:0004497">
    <property type="term" value="F:monooxygenase activity"/>
    <property type="evidence" value="ECO:0007669"/>
    <property type="project" value="UniProtKB-KW"/>
</dbReference>
<evidence type="ECO:0000256" key="3">
    <source>
        <dbReference type="ARBA" id="ARBA00022617"/>
    </source>
</evidence>
<comment type="cofactor">
    <cofactor evidence="1 8">
        <name>heme</name>
        <dbReference type="ChEBI" id="CHEBI:30413"/>
    </cofactor>
</comment>
<comment type="similarity">
    <text evidence="2 9">Belongs to the cytochrome P450 family.</text>
</comment>
<keyword evidence="4 8" id="KW-0479">Metal-binding</keyword>
<keyword evidence="12" id="KW-1185">Reference proteome</keyword>
<evidence type="ECO:0000256" key="8">
    <source>
        <dbReference type="PIRSR" id="PIRSR602401-1"/>
    </source>
</evidence>
<dbReference type="SUPFAM" id="SSF48264">
    <property type="entry name" value="Cytochrome P450"/>
    <property type="match status" value="1"/>
</dbReference>
<dbReference type="InterPro" id="IPR050364">
    <property type="entry name" value="Cytochrome_P450_fung"/>
</dbReference>
<proteinExistence type="inferred from homology"/>
<name>A0A136IR87_9PEZI</name>
<dbReference type="GO" id="GO:0016705">
    <property type="term" value="F:oxidoreductase activity, acting on paired donors, with incorporation or reduction of molecular oxygen"/>
    <property type="evidence" value="ECO:0007669"/>
    <property type="project" value="InterPro"/>
</dbReference>
<evidence type="ECO:0000313" key="11">
    <source>
        <dbReference type="EMBL" id="KXJ87396.1"/>
    </source>
</evidence>
<dbReference type="InterPro" id="IPR001128">
    <property type="entry name" value="Cyt_P450"/>
</dbReference>
<keyword evidence="10" id="KW-1133">Transmembrane helix</keyword>
<keyword evidence="3 8" id="KW-0349">Heme</keyword>
<keyword evidence="7 9" id="KW-0503">Monooxygenase</keyword>
<dbReference type="PANTHER" id="PTHR46300:SF7">
    <property type="entry name" value="P450, PUTATIVE (EUROFUNG)-RELATED"/>
    <property type="match status" value="1"/>
</dbReference>
<feature type="transmembrane region" description="Helical" evidence="10">
    <location>
        <begin position="7"/>
        <end position="26"/>
    </location>
</feature>
<evidence type="ECO:0000256" key="10">
    <source>
        <dbReference type="SAM" id="Phobius"/>
    </source>
</evidence>
<feature type="binding site" description="axial binding residue" evidence="8">
    <location>
        <position position="453"/>
    </location>
    <ligand>
        <name>heme</name>
        <dbReference type="ChEBI" id="CHEBI:30413"/>
    </ligand>
    <ligandPart>
        <name>Fe</name>
        <dbReference type="ChEBI" id="CHEBI:18248"/>
    </ligandPart>
</feature>
<organism evidence="11 12">
    <name type="scientific">Microdochium bolleyi</name>
    <dbReference type="NCBI Taxonomy" id="196109"/>
    <lineage>
        <taxon>Eukaryota</taxon>
        <taxon>Fungi</taxon>
        <taxon>Dikarya</taxon>
        <taxon>Ascomycota</taxon>
        <taxon>Pezizomycotina</taxon>
        <taxon>Sordariomycetes</taxon>
        <taxon>Xylariomycetidae</taxon>
        <taxon>Xylariales</taxon>
        <taxon>Microdochiaceae</taxon>
        <taxon>Microdochium</taxon>
    </lineage>
</organism>
<reference evidence="12" key="1">
    <citation type="submission" date="2016-02" db="EMBL/GenBank/DDBJ databases">
        <title>Draft genome sequence of Microdochium bolleyi, a fungal endophyte of beachgrass.</title>
        <authorList>
            <consortium name="DOE Joint Genome Institute"/>
            <person name="David A.S."/>
            <person name="May G."/>
            <person name="Haridas S."/>
            <person name="Lim J."/>
            <person name="Wang M."/>
            <person name="Labutti K."/>
            <person name="Lipzen A."/>
            <person name="Barry K."/>
            <person name="Grigoriev I.V."/>
        </authorList>
    </citation>
    <scope>NUCLEOTIDE SEQUENCE [LARGE SCALE GENOMIC DNA]</scope>
    <source>
        <strain evidence="12">J235TASD1</strain>
    </source>
</reference>
<dbReference type="PRINTS" id="PR00463">
    <property type="entry name" value="EP450I"/>
</dbReference>
<evidence type="ECO:0000256" key="2">
    <source>
        <dbReference type="ARBA" id="ARBA00010617"/>
    </source>
</evidence>
<dbReference type="EMBL" id="KQ964262">
    <property type="protein sequence ID" value="KXJ87396.1"/>
    <property type="molecule type" value="Genomic_DNA"/>
</dbReference>
<keyword evidence="10" id="KW-0472">Membrane</keyword>
<keyword evidence="5 9" id="KW-0560">Oxidoreductase</keyword>
<keyword evidence="6 8" id="KW-0408">Iron</keyword>
<gene>
    <name evidence="11" type="ORF">Micbo1qcDRAFT_215739</name>
</gene>
<dbReference type="GO" id="GO:0005506">
    <property type="term" value="F:iron ion binding"/>
    <property type="evidence" value="ECO:0007669"/>
    <property type="project" value="InterPro"/>
</dbReference>
<evidence type="ECO:0000256" key="5">
    <source>
        <dbReference type="ARBA" id="ARBA00023002"/>
    </source>
</evidence>
<accession>A0A136IR87</accession>
<dbReference type="GO" id="GO:0020037">
    <property type="term" value="F:heme binding"/>
    <property type="evidence" value="ECO:0007669"/>
    <property type="project" value="InterPro"/>
</dbReference>
<protein>
    <submittedName>
        <fullName evidence="11">O-methylsterigmatocystin oxidoreductase</fullName>
    </submittedName>
</protein>
<dbReference type="STRING" id="196109.A0A136IR87"/>
<dbReference type="InParanoid" id="A0A136IR87"/>
<dbReference type="CDD" id="cd11065">
    <property type="entry name" value="CYP64-like"/>
    <property type="match status" value="1"/>
</dbReference>
<dbReference type="Pfam" id="PF00067">
    <property type="entry name" value="p450"/>
    <property type="match status" value="1"/>
</dbReference>
<evidence type="ECO:0000256" key="6">
    <source>
        <dbReference type="ARBA" id="ARBA00023004"/>
    </source>
</evidence>
<dbReference type="InterPro" id="IPR017972">
    <property type="entry name" value="Cyt_P450_CS"/>
</dbReference>
<sequence>MASLIQTWLLYSLILPILVYTLYRLYPSIFQTQPRLPPGLKPWPVVGNIGDLPPSGSLEWLRHKDLYGPISSVTVLGTTIILIHDKQMAHDLLTKNGRRTAGRPEMVMANTLCGYGRVTLCQSYTSPTFKRDRRLLHQEVGTKSSAAQFRGIQEAEVARQLVRILRDPERLDEHYETTAAAMILRVTYGYTTEPQRPDPLVALMKQTLADFSRAAAPGAWAVDLLPMLRYLPEGLPGTGFKTLARKWRRNVHASVDVPYSFARSQEEQQLLGGDGQEPCYVSKLVEKLSSENRDGGGQLNLENEKAIMWTATGLFGAATDTTAMSMRAFKLAMIRFPQVQRRAQEEIDRVVGRDRLPTFEDMEQLPYVCAVVRETLRWWPAALLGFPHTATEAFEYAKHDIPKGAVMLPSVYWFMRDPAVYKDPEAFGPSRFLEPRCEADPRTEVFGFGLRLCPGRFFGEASLSLNIAQTLAVLHLSRAVDVDGVEVGVQALEHVKPQAGVLAYPTKFECRGTPRSDRCVELIRDLENRFPFEAGDAHKLSGCEKSQAGSRFDKWAQARMCT</sequence>
<evidence type="ECO:0000256" key="4">
    <source>
        <dbReference type="ARBA" id="ARBA00022723"/>
    </source>
</evidence>